<dbReference type="EMBL" id="FPHI01000030">
    <property type="protein sequence ID" value="SFV66758.1"/>
    <property type="molecule type" value="Genomic_DNA"/>
</dbReference>
<keyword evidence="10" id="KW-0694">RNA-binding</keyword>
<evidence type="ECO:0000256" key="1">
    <source>
        <dbReference type="ARBA" id="ARBA00001946"/>
    </source>
</evidence>
<sequence>MFVPTIIKTISKVLQSRNAKAIIVGGSVRDHFLKLGIKDYDIEVYGLENMEMLEALLSRYGSVNIVGKSFGVLKFSYEGEEYDFSFPRTESKVDVGHRGFDVEVDGSLDFKMAAKRRDFTINALGYDIEEKTFIDPFGGLDDIKQKQLRHIDDETFIEDPLRVYRAVQFCARFDFRLSLETKMLCKEMVKQGMLAQLPKERVYMEWKKLLLKAFNPSLGFELMRELGILELYFPELSALIGVPQSSQWHPEGDVWVHTMMAVDEMANLCRSGCPHPDNKYNLRMIFAILCHDLGKAISTTVDDEGNIRSIGHEKTGLALTQTMMYRLMDEHDFIESLLPLVEHHLKPSQFYAANSGSKAIRKLATKVNIEELIMVAKADFLGRTTKEALTRNYKAREWLLQKAAELKVKTKPLERLVQGRDLIDLGLEPSPQFKTIIDEVYELQLEGRIRTKKEALNYLKESNHYKLLKIF</sequence>
<evidence type="ECO:0000256" key="7">
    <source>
        <dbReference type="ARBA" id="ARBA00022800"/>
    </source>
</evidence>
<organism evidence="14">
    <name type="scientific">hydrothermal vent metagenome</name>
    <dbReference type="NCBI Taxonomy" id="652676"/>
    <lineage>
        <taxon>unclassified sequences</taxon>
        <taxon>metagenomes</taxon>
        <taxon>ecological metagenomes</taxon>
    </lineage>
</organism>
<gene>
    <name evidence="14" type="ORF">MNB_SV-3-1161</name>
</gene>
<evidence type="ECO:0000256" key="5">
    <source>
        <dbReference type="ARBA" id="ARBA00022723"/>
    </source>
</evidence>
<comment type="cofactor">
    <cofactor evidence="1">
        <name>Mg(2+)</name>
        <dbReference type="ChEBI" id="CHEBI:18420"/>
    </cofactor>
</comment>
<keyword evidence="8" id="KW-0067">ATP-binding</keyword>
<dbReference type="SUPFAM" id="SSF81301">
    <property type="entry name" value="Nucleotidyltransferase"/>
    <property type="match status" value="1"/>
</dbReference>
<dbReference type="InterPro" id="IPR003607">
    <property type="entry name" value="HD/PDEase_dom"/>
</dbReference>
<keyword evidence="9" id="KW-0460">Magnesium</keyword>
<dbReference type="CDD" id="cd05398">
    <property type="entry name" value="NT_ClassII-CCAase"/>
    <property type="match status" value="1"/>
</dbReference>
<dbReference type="InterPro" id="IPR006674">
    <property type="entry name" value="HD_domain"/>
</dbReference>
<evidence type="ECO:0000256" key="3">
    <source>
        <dbReference type="ARBA" id="ARBA00022694"/>
    </source>
</evidence>
<dbReference type="CDD" id="cd00077">
    <property type="entry name" value="HDc"/>
    <property type="match status" value="1"/>
</dbReference>
<dbReference type="Gene3D" id="3.30.460.10">
    <property type="entry name" value="Beta Polymerase, domain 2"/>
    <property type="match status" value="1"/>
</dbReference>
<evidence type="ECO:0000256" key="2">
    <source>
        <dbReference type="ARBA" id="ARBA00022679"/>
    </source>
</evidence>
<keyword evidence="3" id="KW-0819">tRNA processing</keyword>
<dbReference type="PANTHER" id="PTHR47545">
    <property type="entry name" value="MULTIFUNCTIONAL CCA PROTEIN"/>
    <property type="match status" value="1"/>
</dbReference>
<keyword evidence="7" id="KW-0692">RNA repair</keyword>
<evidence type="ECO:0000256" key="6">
    <source>
        <dbReference type="ARBA" id="ARBA00022741"/>
    </source>
</evidence>
<dbReference type="GO" id="GO:0003723">
    <property type="term" value="F:RNA binding"/>
    <property type="evidence" value="ECO:0007669"/>
    <property type="project" value="UniProtKB-KW"/>
</dbReference>
<keyword evidence="2 14" id="KW-0808">Transferase</keyword>
<dbReference type="AlphaFoldDB" id="A0A1W1CLL9"/>
<feature type="domain" description="Poly A polymerase head" evidence="11">
    <location>
        <begin position="22"/>
        <end position="149"/>
    </location>
</feature>
<keyword evidence="6" id="KW-0547">Nucleotide-binding</keyword>
<dbReference type="InterPro" id="IPR043519">
    <property type="entry name" value="NT_sf"/>
</dbReference>
<accession>A0A1W1CLL9</accession>
<dbReference type="Pfam" id="PF12627">
    <property type="entry name" value="PolyA_pol_RNAbd"/>
    <property type="match status" value="1"/>
</dbReference>
<evidence type="ECO:0000256" key="8">
    <source>
        <dbReference type="ARBA" id="ARBA00022840"/>
    </source>
</evidence>
<dbReference type="SUPFAM" id="SSF81891">
    <property type="entry name" value="Poly A polymerase C-terminal region-like"/>
    <property type="match status" value="1"/>
</dbReference>
<dbReference type="Pfam" id="PF01743">
    <property type="entry name" value="PolyA_pol"/>
    <property type="match status" value="1"/>
</dbReference>
<evidence type="ECO:0000313" key="14">
    <source>
        <dbReference type="EMBL" id="SFV66758.1"/>
    </source>
</evidence>
<evidence type="ECO:0000259" key="11">
    <source>
        <dbReference type="Pfam" id="PF01743"/>
    </source>
</evidence>
<name>A0A1W1CLL9_9ZZZZ</name>
<feature type="domain" description="tRNA nucleotidyltransferase/poly(A) polymerase RNA and SrmB- binding" evidence="13">
    <location>
        <begin position="174"/>
        <end position="238"/>
    </location>
</feature>
<evidence type="ECO:0000259" key="12">
    <source>
        <dbReference type="Pfam" id="PF01966"/>
    </source>
</evidence>
<dbReference type="GO" id="GO:0005524">
    <property type="term" value="F:ATP binding"/>
    <property type="evidence" value="ECO:0007669"/>
    <property type="project" value="UniProtKB-KW"/>
</dbReference>
<feature type="domain" description="HD" evidence="12">
    <location>
        <begin position="282"/>
        <end position="379"/>
    </location>
</feature>
<dbReference type="GO" id="GO:0042245">
    <property type="term" value="P:RNA repair"/>
    <property type="evidence" value="ECO:0007669"/>
    <property type="project" value="UniProtKB-KW"/>
</dbReference>
<dbReference type="GO" id="GO:0046872">
    <property type="term" value="F:metal ion binding"/>
    <property type="evidence" value="ECO:0007669"/>
    <property type="project" value="UniProtKB-KW"/>
</dbReference>
<proteinExistence type="predicted"/>
<dbReference type="InterPro" id="IPR032828">
    <property type="entry name" value="PolyA_RNA-bd"/>
</dbReference>
<dbReference type="Pfam" id="PF01966">
    <property type="entry name" value="HD"/>
    <property type="match status" value="1"/>
</dbReference>
<dbReference type="PANTHER" id="PTHR47545:SF1">
    <property type="entry name" value="MULTIFUNCTIONAL CCA PROTEIN"/>
    <property type="match status" value="1"/>
</dbReference>
<reference evidence="14" key="1">
    <citation type="submission" date="2016-10" db="EMBL/GenBank/DDBJ databases">
        <authorList>
            <person name="de Groot N.N."/>
        </authorList>
    </citation>
    <scope>NUCLEOTIDE SEQUENCE</scope>
</reference>
<dbReference type="InterPro" id="IPR050124">
    <property type="entry name" value="tRNA_CCA-adding_enzyme"/>
</dbReference>
<dbReference type="GO" id="GO:0004810">
    <property type="term" value="F:CCA tRNA nucleotidyltransferase activity"/>
    <property type="evidence" value="ECO:0007669"/>
    <property type="project" value="UniProtKB-EC"/>
</dbReference>
<dbReference type="GO" id="GO:0008033">
    <property type="term" value="P:tRNA processing"/>
    <property type="evidence" value="ECO:0007669"/>
    <property type="project" value="UniProtKB-KW"/>
</dbReference>
<evidence type="ECO:0000256" key="4">
    <source>
        <dbReference type="ARBA" id="ARBA00022695"/>
    </source>
</evidence>
<dbReference type="Gene3D" id="1.10.3090.10">
    <property type="entry name" value="cca-adding enzyme, domain 2"/>
    <property type="match status" value="1"/>
</dbReference>
<evidence type="ECO:0000259" key="13">
    <source>
        <dbReference type="Pfam" id="PF12627"/>
    </source>
</evidence>
<keyword evidence="4 14" id="KW-0548">Nucleotidyltransferase</keyword>
<keyword evidence="5" id="KW-0479">Metal-binding</keyword>
<evidence type="ECO:0000256" key="10">
    <source>
        <dbReference type="ARBA" id="ARBA00022884"/>
    </source>
</evidence>
<dbReference type="InterPro" id="IPR002646">
    <property type="entry name" value="PolA_pol_head_dom"/>
</dbReference>
<protein>
    <submittedName>
        <fullName evidence="14">tRNA nucleotidyltransferase</fullName>
        <ecNumber evidence="14">2.7.7.72</ecNumber>
    </submittedName>
</protein>
<evidence type="ECO:0000256" key="9">
    <source>
        <dbReference type="ARBA" id="ARBA00022842"/>
    </source>
</evidence>
<dbReference type="EC" id="2.7.7.72" evidence="14"/>